<accession>A0A7Y6PAE6</accession>
<dbReference type="EMBL" id="JABWDJ010000004">
    <property type="protein sequence ID" value="NVB72228.1"/>
    <property type="molecule type" value="Genomic_DNA"/>
</dbReference>
<gene>
    <name evidence="2" type="ORF">HUV05_01640</name>
</gene>
<reference evidence="2 3" key="1">
    <citation type="submission" date="2020-04" db="EMBL/GenBank/DDBJ databases">
        <authorList>
            <person name="Pieper L."/>
        </authorList>
    </citation>
    <scope>NUCLEOTIDE SEQUENCE [LARGE SCALE GENOMIC DNA]</scope>
    <source>
        <strain evidence="2 3">B33</strain>
    </source>
</reference>
<keyword evidence="1" id="KW-1133">Transmembrane helix</keyword>
<dbReference type="Proteomes" id="UP000524321">
    <property type="component" value="Unassembled WGS sequence"/>
</dbReference>
<reference evidence="2 3" key="2">
    <citation type="submission" date="2020-07" db="EMBL/GenBank/DDBJ databases">
        <title>Bacterial metabolism rescues the inhibition of intestinal drug absorption by food and drug additives.</title>
        <authorList>
            <person name="Zou L."/>
            <person name="Spanogiannopoulos P."/>
            <person name="Chien H.-C."/>
            <person name="Pieper L.M."/>
            <person name="Cai W."/>
            <person name="Khuri N."/>
            <person name="Pottel J."/>
            <person name="Vora B."/>
            <person name="Ni Z."/>
            <person name="Tsakalozou E."/>
            <person name="Zhang W."/>
            <person name="Shoichet B.K."/>
            <person name="Giacomini K.M."/>
            <person name="Turnbaugh P.J."/>
        </authorList>
    </citation>
    <scope>NUCLEOTIDE SEQUENCE [LARGE SCALE GENOMIC DNA]</scope>
    <source>
        <strain evidence="2 3">B33</strain>
    </source>
</reference>
<protein>
    <submittedName>
        <fullName evidence="2">Uncharacterized protein</fullName>
    </submittedName>
</protein>
<evidence type="ECO:0000313" key="3">
    <source>
        <dbReference type="Proteomes" id="UP000524321"/>
    </source>
</evidence>
<dbReference type="RefSeq" id="WP_176350350.1">
    <property type="nucleotide sequence ID" value="NZ_JABWDJ010000004.1"/>
</dbReference>
<evidence type="ECO:0000313" key="2">
    <source>
        <dbReference type="EMBL" id="NVB72228.1"/>
    </source>
</evidence>
<name>A0A7Y6PAE6_PHOVU</name>
<sequence>MGNWSVQQEAKKEVKEKDKVRREKLAGYFFNLSQLTFVALVLGGITPLYSNTDSGINWYVLIAGTILTVVLANIGNLILK</sequence>
<organism evidence="2 3">
    <name type="scientific">Phocaeicola vulgatus</name>
    <name type="common">Bacteroides vulgatus</name>
    <dbReference type="NCBI Taxonomy" id="821"/>
    <lineage>
        <taxon>Bacteria</taxon>
        <taxon>Pseudomonadati</taxon>
        <taxon>Bacteroidota</taxon>
        <taxon>Bacteroidia</taxon>
        <taxon>Bacteroidales</taxon>
        <taxon>Bacteroidaceae</taxon>
        <taxon>Phocaeicola</taxon>
    </lineage>
</organism>
<evidence type="ECO:0000256" key="1">
    <source>
        <dbReference type="SAM" id="Phobius"/>
    </source>
</evidence>
<comment type="caution">
    <text evidence="2">The sequence shown here is derived from an EMBL/GenBank/DDBJ whole genome shotgun (WGS) entry which is preliminary data.</text>
</comment>
<proteinExistence type="predicted"/>
<feature type="transmembrane region" description="Helical" evidence="1">
    <location>
        <begin position="56"/>
        <end position="79"/>
    </location>
</feature>
<keyword evidence="1" id="KW-0812">Transmembrane</keyword>
<feature type="transmembrane region" description="Helical" evidence="1">
    <location>
        <begin position="25"/>
        <end position="50"/>
    </location>
</feature>
<dbReference type="AlphaFoldDB" id="A0A7Y6PAE6"/>
<keyword evidence="1" id="KW-0472">Membrane</keyword>